<evidence type="ECO:0000256" key="6">
    <source>
        <dbReference type="RuleBase" id="RU003651"/>
    </source>
</evidence>
<dbReference type="PANTHER" id="PTHR45644:SF3">
    <property type="entry name" value="FI08533P-RELATED"/>
    <property type="match status" value="1"/>
</dbReference>
<dbReference type="STRING" id="246404.A0A507FJQ4"/>
<protein>
    <recommendedName>
        <fullName evidence="7">AAA+ ATPase domain-containing protein</fullName>
    </recommendedName>
</protein>
<proteinExistence type="inferred from homology"/>
<dbReference type="AlphaFoldDB" id="A0A507FJQ4"/>
<gene>
    <name evidence="8" type="ORF">CcCBS67573_g02796</name>
</gene>
<evidence type="ECO:0000256" key="2">
    <source>
        <dbReference type="ARBA" id="ARBA00022741"/>
    </source>
</evidence>
<evidence type="ECO:0000256" key="1">
    <source>
        <dbReference type="ARBA" id="ARBA00004572"/>
    </source>
</evidence>
<evidence type="ECO:0000256" key="5">
    <source>
        <dbReference type="ARBA" id="ARBA00023128"/>
    </source>
</evidence>
<dbReference type="FunFam" id="3.40.50.300:FF:000538">
    <property type="entry name" value="ATPase family AAA domain-containing protein 1"/>
    <property type="match status" value="1"/>
</dbReference>
<dbReference type="Proteomes" id="UP000320333">
    <property type="component" value="Unassembled WGS sequence"/>
</dbReference>
<dbReference type="InterPro" id="IPR003593">
    <property type="entry name" value="AAA+_ATPase"/>
</dbReference>
<evidence type="ECO:0000313" key="8">
    <source>
        <dbReference type="EMBL" id="TPX75950.1"/>
    </source>
</evidence>
<name>A0A507FJQ4_9FUNG</name>
<dbReference type="Pfam" id="PF17862">
    <property type="entry name" value="AAA_lid_3"/>
    <property type="match status" value="1"/>
</dbReference>
<dbReference type="GO" id="GO:0140570">
    <property type="term" value="P:extraction of mislocalized protein from mitochondrial outer membrane"/>
    <property type="evidence" value="ECO:0007669"/>
    <property type="project" value="TreeGrafter"/>
</dbReference>
<dbReference type="GO" id="GO:0005524">
    <property type="term" value="F:ATP binding"/>
    <property type="evidence" value="ECO:0007669"/>
    <property type="project" value="UniProtKB-KW"/>
</dbReference>
<comment type="subcellular location">
    <subcellularLocation>
        <location evidence="1">Mitochondrion outer membrane</location>
        <topology evidence="1">Single-pass membrane protein</topology>
    </subcellularLocation>
</comment>
<keyword evidence="4 6" id="KW-0067">ATP-binding</keyword>
<keyword evidence="5" id="KW-0496">Mitochondrion</keyword>
<dbReference type="GO" id="GO:0016887">
    <property type="term" value="F:ATP hydrolysis activity"/>
    <property type="evidence" value="ECO:0007669"/>
    <property type="project" value="InterPro"/>
</dbReference>
<dbReference type="InterPro" id="IPR027417">
    <property type="entry name" value="P-loop_NTPase"/>
</dbReference>
<dbReference type="Gene3D" id="3.40.50.300">
    <property type="entry name" value="P-loop containing nucleotide triphosphate hydrolases"/>
    <property type="match status" value="1"/>
</dbReference>
<feature type="domain" description="AAA+ ATPase" evidence="7">
    <location>
        <begin position="125"/>
        <end position="268"/>
    </location>
</feature>
<organism evidence="8 9">
    <name type="scientific">Chytriomyces confervae</name>
    <dbReference type="NCBI Taxonomy" id="246404"/>
    <lineage>
        <taxon>Eukaryota</taxon>
        <taxon>Fungi</taxon>
        <taxon>Fungi incertae sedis</taxon>
        <taxon>Chytridiomycota</taxon>
        <taxon>Chytridiomycota incertae sedis</taxon>
        <taxon>Chytridiomycetes</taxon>
        <taxon>Chytridiales</taxon>
        <taxon>Chytriomycetaceae</taxon>
        <taxon>Chytriomyces</taxon>
    </lineage>
</organism>
<evidence type="ECO:0000256" key="4">
    <source>
        <dbReference type="ARBA" id="ARBA00022840"/>
    </source>
</evidence>
<accession>A0A507FJQ4</accession>
<dbReference type="InterPro" id="IPR003960">
    <property type="entry name" value="ATPase_AAA_CS"/>
</dbReference>
<dbReference type="SMART" id="SM00382">
    <property type="entry name" value="AAA"/>
    <property type="match status" value="1"/>
</dbReference>
<reference evidence="8 9" key="1">
    <citation type="journal article" date="2019" name="Sci. Rep.">
        <title>Comparative genomics of chytrid fungi reveal insights into the obligate biotrophic and pathogenic lifestyle of Synchytrium endobioticum.</title>
        <authorList>
            <person name="van de Vossenberg B.T.L.H."/>
            <person name="Warris S."/>
            <person name="Nguyen H.D.T."/>
            <person name="van Gent-Pelzer M.P.E."/>
            <person name="Joly D.L."/>
            <person name="van de Geest H.C."/>
            <person name="Bonants P.J.M."/>
            <person name="Smith D.S."/>
            <person name="Levesque C.A."/>
            <person name="van der Lee T.A.J."/>
        </authorList>
    </citation>
    <scope>NUCLEOTIDE SEQUENCE [LARGE SCALE GENOMIC DNA]</scope>
    <source>
        <strain evidence="8 9">CBS 675.73</strain>
    </source>
</reference>
<comment type="similarity">
    <text evidence="6">Belongs to the AAA ATPase family.</text>
</comment>
<comment type="caution">
    <text evidence="8">The sequence shown here is derived from an EMBL/GenBank/DDBJ whole genome shotgun (WGS) entry which is preliminary data.</text>
</comment>
<dbReference type="InterPro" id="IPR051701">
    <property type="entry name" value="Mito_OM_Translocase_MSP1"/>
</dbReference>
<dbReference type="GO" id="GO:0140567">
    <property type="term" value="F:membrane protein dislocase activity"/>
    <property type="evidence" value="ECO:0007669"/>
    <property type="project" value="UniProtKB-ARBA"/>
</dbReference>
<evidence type="ECO:0000259" key="7">
    <source>
        <dbReference type="SMART" id="SM00382"/>
    </source>
</evidence>
<dbReference type="Gene3D" id="1.10.8.60">
    <property type="match status" value="1"/>
</dbReference>
<dbReference type="InterPro" id="IPR003959">
    <property type="entry name" value="ATPase_AAA_core"/>
</dbReference>
<keyword evidence="3" id="KW-1000">Mitochondrion outer membrane</keyword>
<dbReference type="EMBL" id="QEAP01000063">
    <property type="protein sequence ID" value="TPX75950.1"/>
    <property type="molecule type" value="Genomic_DNA"/>
</dbReference>
<dbReference type="PANTHER" id="PTHR45644">
    <property type="entry name" value="AAA ATPASE, PUTATIVE (AFU_ORTHOLOGUE AFUA_2G12920)-RELATED-RELATED"/>
    <property type="match status" value="1"/>
</dbReference>
<evidence type="ECO:0000256" key="3">
    <source>
        <dbReference type="ARBA" id="ARBA00022787"/>
    </source>
</evidence>
<sequence>MSAAPLNKTKIIIDVTIFALSQVALYYGVKYALNALDPLGTKNKNAKLKSTEMFRRLGIASKDLDLNEHEQIIASEVVHPDDINVSFKDIGGLDPIISSLKETVIYPLVYPQLFTSEASGGLLGAPKGVLLYGPPDMAYSGTGKTMLAKALATESRATFINLPLSTLTEKYFGESQKLVRALFTFARKVEPCIVFIDEIDSFLRERRSADHEATSMMKAEFMSQWDGLSTTKQSRVLIMGATNRPNDIDKAILRRMPKRFEIGLPNNEQRDRILRLLLKTVSLSSHFSFQTLVARTSGLSGSDLKELCRSAAMTPVREAIRGIEMGSVSSTSLLDGGNMGQSGVGVDEADLFIRPLEMSDFFQRNENGVSEASVIDSINNPDLD</sequence>
<dbReference type="SUPFAM" id="SSF52540">
    <property type="entry name" value="P-loop containing nucleoside triphosphate hydrolases"/>
    <property type="match status" value="1"/>
</dbReference>
<keyword evidence="3" id="KW-0472">Membrane</keyword>
<dbReference type="OrthoDB" id="10254455at2759"/>
<dbReference type="GO" id="GO:0005741">
    <property type="term" value="C:mitochondrial outer membrane"/>
    <property type="evidence" value="ECO:0007669"/>
    <property type="project" value="UniProtKB-SubCell"/>
</dbReference>
<keyword evidence="2 6" id="KW-0547">Nucleotide-binding</keyword>
<evidence type="ECO:0000313" key="9">
    <source>
        <dbReference type="Proteomes" id="UP000320333"/>
    </source>
</evidence>
<keyword evidence="9" id="KW-1185">Reference proteome</keyword>
<dbReference type="Pfam" id="PF00004">
    <property type="entry name" value="AAA"/>
    <property type="match status" value="1"/>
</dbReference>
<dbReference type="InterPro" id="IPR041569">
    <property type="entry name" value="AAA_lid_3"/>
</dbReference>
<dbReference type="PROSITE" id="PS00674">
    <property type="entry name" value="AAA"/>
    <property type="match status" value="1"/>
</dbReference>